<name>A0A4Y7KTD4_PAPSO</name>
<evidence type="ECO:0000313" key="2">
    <source>
        <dbReference type="Proteomes" id="UP000316621"/>
    </source>
</evidence>
<proteinExistence type="predicted"/>
<reference evidence="1 2" key="1">
    <citation type="journal article" date="2018" name="Science">
        <title>The opium poppy genome and morphinan production.</title>
        <authorList>
            <person name="Guo L."/>
            <person name="Winzer T."/>
            <person name="Yang X."/>
            <person name="Li Y."/>
            <person name="Ning Z."/>
            <person name="He Z."/>
            <person name="Teodor R."/>
            <person name="Lu Y."/>
            <person name="Bowser T.A."/>
            <person name="Graham I.A."/>
            <person name="Ye K."/>
        </authorList>
    </citation>
    <scope>NUCLEOTIDE SEQUENCE [LARGE SCALE GENOMIC DNA]</scope>
    <source>
        <strain evidence="2">cv. HN1</strain>
        <tissue evidence="1">Leaves</tissue>
    </source>
</reference>
<gene>
    <name evidence="1" type="ORF">C5167_051105</name>
</gene>
<evidence type="ECO:0000313" key="1">
    <source>
        <dbReference type="EMBL" id="RZC75620.1"/>
    </source>
</evidence>
<dbReference type="Proteomes" id="UP000316621">
    <property type="component" value="Chromosome 8"/>
</dbReference>
<sequence length="47" mass="5294">MGNSKFFMGILINFCKRYAQAFLGKLESTYGNLDKFPQGFGISLLNL</sequence>
<organism evidence="1 2">
    <name type="scientific">Papaver somniferum</name>
    <name type="common">Opium poppy</name>
    <dbReference type="NCBI Taxonomy" id="3469"/>
    <lineage>
        <taxon>Eukaryota</taxon>
        <taxon>Viridiplantae</taxon>
        <taxon>Streptophyta</taxon>
        <taxon>Embryophyta</taxon>
        <taxon>Tracheophyta</taxon>
        <taxon>Spermatophyta</taxon>
        <taxon>Magnoliopsida</taxon>
        <taxon>Ranunculales</taxon>
        <taxon>Papaveraceae</taxon>
        <taxon>Papaveroideae</taxon>
        <taxon>Papaver</taxon>
    </lineage>
</organism>
<protein>
    <submittedName>
        <fullName evidence="1">Uncharacterized protein</fullName>
    </submittedName>
</protein>
<dbReference type="AlphaFoldDB" id="A0A4Y7KTD4"/>
<dbReference type="EMBL" id="CM010722">
    <property type="protein sequence ID" value="RZC75620.1"/>
    <property type="molecule type" value="Genomic_DNA"/>
</dbReference>
<accession>A0A4Y7KTD4</accession>
<dbReference type="Gramene" id="RZC75620">
    <property type="protein sequence ID" value="RZC75620"/>
    <property type="gene ID" value="C5167_051105"/>
</dbReference>
<keyword evidence="2" id="KW-1185">Reference proteome</keyword>